<evidence type="ECO:0000256" key="6">
    <source>
        <dbReference type="ARBA" id="ARBA00023136"/>
    </source>
</evidence>
<keyword evidence="5 9" id="KW-0297">G-protein coupled receptor</keyword>
<dbReference type="AlphaFoldDB" id="A0AAN8WR27"/>
<name>A0AAN8WR27_HALRR</name>
<keyword evidence="6 10" id="KW-0472">Membrane</keyword>
<proteinExistence type="inferred from homology"/>
<dbReference type="GO" id="GO:0005886">
    <property type="term" value="C:plasma membrane"/>
    <property type="evidence" value="ECO:0007669"/>
    <property type="project" value="TreeGrafter"/>
</dbReference>
<dbReference type="SUPFAM" id="SSF81321">
    <property type="entry name" value="Family A G protein-coupled receptor-like"/>
    <property type="match status" value="1"/>
</dbReference>
<feature type="domain" description="G-protein coupled receptors family 1 profile" evidence="11">
    <location>
        <begin position="81"/>
        <end position="278"/>
    </location>
</feature>
<evidence type="ECO:0000256" key="4">
    <source>
        <dbReference type="ARBA" id="ARBA00022989"/>
    </source>
</evidence>
<dbReference type="PANTHER" id="PTHR24243">
    <property type="entry name" value="G-PROTEIN COUPLED RECEPTOR"/>
    <property type="match status" value="1"/>
</dbReference>
<comment type="similarity">
    <text evidence="2 9">Belongs to the G-protein coupled receptor 1 family.</text>
</comment>
<comment type="subcellular location">
    <subcellularLocation>
        <location evidence="1">Membrane</location>
        <topology evidence="1">Multi-pass membrane protein</topology>
    </subcellularLocation>
</comment>
<feature type="transmembrane region" description="Helical" evidence="10">
    <location>
        <begin position="142"/>
        <end position="164"/>
    </location>
</feature>
<keyword evidence="8 9" id="KW-0807">Transducer</keyword>
<gene>
    <name evidence="12" type="ORF">SK128_013950</name>
</gene>
<dbReference type="Gene3D" id="1.20.1070.10">
    <property type="entry name" value="Rhodopsin 7-helix transmembrane proteins"/>
    <property type="match status" value="1"/>
</dbReference>
<dbReference type="GO" id="GO:0004930">
    <property type="term" value="F:G protein-coupled receptor activity"/>
    <property type="evidence" value="ECO:0007669"/>
    <property type="project" value="UniProtKB-KW"/>
</dbReference>
<accession>A0AAN8WR27</accession>
<feature type="transmembrane region" description="Helical" evidence="10">
    <location>
        <begin position="64"/>
        <end position="90"/>
    </location>
</feature>
<keyword evidence="4 10" id="KW-1133">Transmembrane helix</keyword>
<dbReference type="PROSITE" id="PS00237">
    <property type="entry name" value="G_PROTEIN_RECEP_F1_1"/>
    <property type="match status" value="1"/>
</dbReference>
<dbReference type="Proteomes" id="UP001381693">
    <property type="component" value="Unassembled WGS sequence"/>
</dbReference>
<evidence type="ECO:0000256" key="5">
    <source>
        <dbReference type="ARBA" id="ARBA00023040"/>
    </source>
</evidence>
<dbReference type="PRINTS" id="PR00237">
    <property type="entry name" value="GPCRRHODOPSN"/>
</dbReference>
<keyword evidence="7 9" id="KW-0675">Receptor</keyword>
<evidence type="ECO:0000259" key="11">
    <source>
        <dbReference type="PROSITE" id="PS50262"/>
    </source>
</evidence>
<keyword evidence="3 9" id="KW-0812">Transmembrane</keyword>
<evidence type="ECO:0000313" key="12">
    <source>
        <dbReference type="EMBL" id="KAK7063007.1"/>
    </source>
</evidence>
<evidence type="ECO:0000256" key="1">
    <source>
        <dbReference type="ARBA" id="ARBA00004141"/>
    </source>
</evidence>
<evidence type="ECO:0000256" key="2">
    <source>
        <dbReference type="ARBA" id="ARBA00010663"/>
    </source>
</evidence>
<dbReference type="EMBL" id="JAXCGZ010020980">
    <property type="protein sequence ID" value="KAK7063007.1"/>
    <property type="molecule type" value="Genomic_DNA"/>
</dbReference>
<evidence type="ECO:0000313" key="13">
    <source>
        <dbReference type="Proteomes" id="UP001381693"/>
    </source>
</evidence>
<evidence type="ECO:0000256" key="9">
    <source>
        <dbReference type="RuleBase" id="RU000688"/>
    </source>
</evidence>
<evidence type="ECO:0000256" key="8">
    <source>
        <dbReference type="ARBA" id="ARBA00023224"/>
    </source>
</evidence>
<dbReference type="Pfam" id="PF00001">
    <property type="entry name" value="7tm_1"/>
    <property type="match status" value="1"/>
</dbReference>
<dbReference type="PANTHER" id="PTHR24243:SF224">
    <property type="entry name" value="G-PROTEIN COUPLED RECEPTOR 19-RELATED"/>
    <property type="match status" value="1"/>
</dbReference>
<reference evidence="12 13" key="1">
    <citation type="submission" date="2023-11" db="EMBL/GenBank/DDBJ databases">
        <title>Halocaridina rubra genome assembly.</title>
        <authorList>
            <person name="Smith C."/>
        </authorList>
    </citation>
    <scope>NUCLEOTIDE SEQUENCE [LARGE SCALE GENOMIC DNA]</scope>
    <source>
        <strain evidence="12">EP-1</strain>
        <tissue evidence="12">Whole</tissue>
    </source>
</reference>
<sequence>MNDSTIFSSIDEYGDEYELYDENYHANGTYYDLFHGNESSEKFLALTIDDPDDLRRPWKIIPFFYLYIVTYLVTLIFGIIGNVAVIILMAGDRKSRNTTNMFLVSLSVADLLMLVLCVPLETVYFFVVLWDSGGAACKMANYFMMLSFTASVLNLTAVSLERFIVIVFPMRSRSLCTISNCRRSVLLVWGVSLILACPIIKVTETYTVMYTNPTRTEWISAHYCKPMDSLAFPTYQLLVLFAIPALLMIVFYTAVIRELWKSTRTFKALTTTTSSYKR</sequence>
<evidence type="ECO:0000256" key="7">
    <source>
        <dbReference type="ARBA" id="ARBA00023170"/>
    </source>
</evidence>
<comment type="caution">
    <text evidence="12">The sequence shown here is derived from an EMBL/GenBank/DDBJ whole genome shotgun (WGS) entry which is preliminary data.</text>
</comment>
<organism evidence="12 13">
    <name type="scientific">Halocaridina rubra</name>
    <name type="common">Hawaiian red shrimp</name>
    <dbReference type="NCBI Taxonomy" id="373956"/>
    <lineage>
        <taxon>Eukaryota</taxon>
        <taxon>Metazoa</taxon>
        <taxon>Ecdysozoa</taxon>
        <taxon>Arthropoda</taxon>
        <taxon>Crustacea</taxon>
        <taxon>Multicrustacea</taxon>
        <taxon>Malacostraca</taxon>
        <taxon>Eumalacostraca</taxon>
        <taxon>Eucarida</taxon>
        <taxon>Decapoda</taxon>
        <taxon>Pleocyemata</taxon>
        <taxon>Caridea</taxon>
        <taxon>Atyoidea</taxon>
        <taxon>Atyidae</taxon>
        <taxon>Halocaridina</taxon>
    </lineage>
</organism>
<feature type="transmembrane region" description="Helical" evidence="10">
    <location>
        <begin position="102"/>
        <end position="130"/>
    </location>
</feature>
<dbReference type="InterPro" id="IPR017452">
    <property type="entry name" value="GPCR_Rhodpsn_7TM"/>
</dbReference>
<evidence type="ECO:0000256" key="3">
    <source>
        <dbReference type="ARBA" id="ARBA00022692"/>
    </source>
</evidence>
<feature type="transmembrane region" description="Helical" evidence="10">
    <location>
        <begin position="235"/>
        <end position="255"/>
    </location>
</feature>
<dbReference type="InterPro" id="IPR000276">
    <property type="entry name" value="GPCR_Rhodpsn"/>
</dbReference>
<feature type="transmembrane region" description="Helical" evidence="10">
    <location>
        <begin position="185"/>
        <end position="203"/>
    </location>
</feature>
<keyword evidence="13" id="KW-1185">Reference proteome</keyword>
<dbReference type="PROSITE" id="PS50262">
    <property type="entry name" value="G_PROTEIN_RECEP_F1_2"/>
    <property type="match status" value="1"/>
</dbReference>
<protein>
    <recommendedName>
        <fullName evidence="11">G-protein coupled receptors family 1 profile domain-containing protein</fullName>
    </recommendedName>
</protein>
<evidence type="ECO:0000256" key="10">
    <source>
        <dbReference type="SAM" id="Phobius"/>
    </source>
</evidence>